<sequence>MTVRYSTDPADVDLALAHRWLSEDAYWALGRSRALQDRAFANSIPLVAIEEPDGAGTDGTADGDGEAGGMVAIARLVTDRATFAWLCDVYVRPDARGRGIGSGLARFAAEQVRALGVKRTMLATADAHGVYAGVGFEPLDEPARWMVLPGPGA</sequence>
<keyword evidence="3" id="KW-1185">Reference proteome</keyword>
<dbReference type="PANTHER" id="PTHR43233">
    <property type="entry name" value="FAMILY N-ACETYLTRANSFERASE, PUTATIVE (AFU_ORTHOLOGUE AFUA_6G03350)-RELATED"/>
    <property type="match status" value="1"/>
</dbReference>
<reference evidence="2" key="1">
    <citation type="submission" date="2022-11" db="EMBL/GenBank/DDBJ databases">
        <title>Description of Microcella daejonensis nov. sp, isolated from riverside soil.</title>
        <authorList>
            <person name="Molina K.M."/>
            <person name="Kim S.B."/>
        </authorList>
    </citation>
    <scope>NUCLEOTIDE SEQUENCE</scope>
    <source>
        <strain evidence="2">MMS21-STM12</strain>
    </source>
</reference>
<evidence type="ECO:0000313" key="2">
    <source>
        <dbReference type="EMBL" id="WAB82467.1"/>
    </source>
</evidence>
<dbReference type="AlphaFoldDB" id="A0A9E8MMY5"/>
<dbReference type="InterPro" id="IPR053144">
    <property type="entry name" value="Acetyltransferase_Butenolide"/>
</dbReference>
<dbReference type="KEGG" id="mdb:OVN18_05560"/>
<dbReference type="PANTHER" id="PTHR43233:SF1">
    <property type="entry name" value="FAMILY N-ACETYLTRANSFERASE, PUTATIVE (AFU_ORTHOLOGUE AFUA_6G03350)-RELATED"/>
    <property type="match status" value="1"/>
</dbReference>
<evidence type="ECO:0000313" key="3">
    <source>
        <dbReference type="Proteomes" id="UP001164706"/>
    </source>
</evidence>
<dbReference type="Proteomes" id="UP001164706">
    <property type="component" value="Chromosome"/>
</dbReference>
<evidence type="ECO:0000259" key="1">
    <source>
        <dbReference type="PROSITE" id="PS51186"/>
    </source>
</evidence>
<name>A0A9E8MMY5_9MICO</name>
<dbReference type="Gene3D" id="3.40.630.30">
    <property type="match status" value="1"/>
</dbReference>
<dbReference type="SUPFAM" id="SSF55729">
    <property type="entry name" value="Acyl-CoA N-acyltransferases (Nat)"/>
    <property type="match status" value="1"/>
</dbReference>
<dbReference type="GO" id="GO:0016747">
    <property type="term" value="F:acyltransferase activity, transferring groups other than amino-acyl groups"/>
    <property type="evidence" value="ECO:0007669"/>
    <property type="project" value="InterPro"/>
</dbReference>
<protein>
    <submittedName>
        <fullName evidence="2">GNAT family N-acetyltransferase</fullName>
    </submittedName>
</protein>
<dbReference type="RefSeq" id="WP_267782520.1">
    <property type="nucleotide sequence ID" value="NZ_CP113089.1"/>
</dbReference>
<dbReference type="InterPro" id="IPR016181">
    <property type="entry name" value="Acyl_CoA_acyltransferase"/>
</dbReference>
<dbReference type="InterPro" id="IPR000182">
    <property type="entry name" value="GNAT_dom"/>
</dbReference>
<dbReference type="CDD" id="cd04301">
    <property type="entry name" value="NAT_SF"/>
    <property type="match status" value="1"/>
</dbReference>
<accession>A0A9E8MMY5</accession>
<dbReference type="EMBL" id="CP113089">
    <property type="protein sequence ID" value="WAB82467.1"/>
    <property type="molecule type" value="Genomic_DNA"/>
</dbReference>
<dbReference type="Pfam" id="PF00583">
    <property type="entry name" value="Acetyltransf_1"/>
    <property type="match status" value="1"/>
</dbReference>
<gene>
    <name evidence="2" type="ORF">OVN18_05560</name>
</gene>
<dbReference type="PROSITE" id="PS51186">
    <property type="entry name" value="GNAT"/>
    <property type="match status" value="1"/>
</dbReference>
<feature type="domain" description="N-acetyltransferase" evidence="1">
    <location>
        <begin position="1"/>
        <end position="151"/>
    </location>
</feature>
<proteinExistence type="predicted"/>
<organism evidence="2 3">
    <name type="scientific">Microcella daejeonensis</name>
    <dbReference type="NCBI Taxonomy" id="2994971"/>
    <lineage>
        <taxon>Bacteria</taxon>
        <taxon>Bacillati</taxon>
        <taxon>Actinomycetota</taxon>
        <taxon>Actinomycetes</taxon>
        <taxon>Micrococcales</taxon>
        <taxon>Microbacteriaceae</taxon>
        <taxon>Microcella</taxon>
    </lineage>
</organism>